<dbReference type="InterPro" id="IPR044810">
    <property type="entry name" value="WRKY_plant"/>
</dbReference>
<dbReference type="PANTHER" id="PTHR31429:SF76">
    <property type="entry name" value="WRKY FAMILY TRANSCRIPTION FACTOR-RELATED"/>
    <property type="match status" value="1"/>
</dbReference>
<accession>A0A834U1M2</accession>
<evidence type="ECO:0000313" key="3">
    <source>
        <dbReference type="Proteomes" id="UP000634136"/>
    </source>
</evidence>
<feature type="coiled-coil region" evidence="1">
    <location>
        <begin position="31"/>
        <end position="65"/>
    </location>
</feature>
<reference evidence="2" key="1">
    <citation type="submission" date="2020-09" db="EMBL/GenBank/DDBJ databases">
        <title>Genome-Enabled Discovery of Anthraquinone Biosynthesis in Senna tora.</title>
        <authorList>
            <person name="Kang S.-H."/>
            <person name="Pandey R.P."/>
            <person name="Lee C.-M."/>
            <person name="Sim J.-S."/>
            <person name="Jeong J.-T."/>
            <person name="Choi B.-S."/>
            <person name="Jung M."/>
            <person name="Ginzburg D."/>
            <person name="Zhao K."/>
            <person name="Won S.Y."/>
            <person name="Oh T.-J."/>
            <person name="Yu Y."/>
            <person name="Kim N.-H."/>
            <person name="Lee O.R."/>
            <person name="Lee T.-H."/>
            <person name="Bashyal P."/>
            <person name="Kim T.-S."/>
            <person name="Lee W.-H."/>
            <person name="Kawkins C."/>
            <person name="Kim C.-K."/>
            <person name="Kim J.S."/>
            <person name="Ahn B.O."/>
            <person name="Rhee S.Y."/>
            <person name="Sohng J.K."/>
        </authorList>
    </citation>
    <scope>NUCLEOTIDE SEQUENCE</scope>
    <source>
        <tissue evidence="2">Leaf</tissue>
    </source>
</reference>
<organism evidence="2 3">
    <name type="scientific">Senna tora</name>
    <dbReference type="NCBI Taxonomy" id="362788"/>
    <lineage>
        <taxon>Eukaryota</taxon>
        <taxon>Viridiplantae</taxon>
        <taxon>Streptophyta</taxon>
        <taxon>Embryophyta</taxon>
        <taxon>Tracheophyta</taxon>
        <taxon>Spermatophyta</taxon>
        <taxon>Magnoliopsida</taxon>
        <taxon>eudicotyledons</taxon>
        <taxon>Gunneridae</taxon>
        <taxon>Pentapetalae</taxon>
        <taxon>rosids</taxon>
        <taxon>fabids</taxon>
        <taxon>Fabales</taxon>
        <taxon>Fabaceae</taxon>
        <taxon>Caesalpinioideae</taxon>
        <taxon>Cassia clade</taxon>
        <taxon>Senna</taxon>
    </lineage>
</organism>
<protein>
    <submittedName>
        <fullName evidence="2">Putative WRKY transcription factor 40</fullName>
    </submittedName>
</protein>
<evidence type="ECO:0000313" key="2">
    <source>
        <dbReference type="EMBL" id="KAF7830350.1"/>
    </source>
</evidence>
<sequence length="242" mass="26591">MESVVDTSLNLTVSPSSGHVDVVAVPVKDDEVLVEAELRRLSSENKRLRERLTRMSESYSALEKHLSEVGVVISNDDTRPQILLKKKKRKAEESNSNKMFNISGASAECSTSTATTDDHHTPPNNNTCPPKISKLLVRTQPSDPSLVQRSVEDPTVLVATYEGEHNHVVKRTQISVGAESCTNEIGLDLIRRSGLVDNNSHNNIHQFLVQQMASSLTKDPIFTSALASAISHTILDHTIPHN</sequence>
<proteinExistence type="predicted"/>
<name>A0A834U1M2_9FABA</name>
<dbReference type="EMBL" id="JAAIUW010000005">
    <property type="protein sequence ID" value="KAF7830350.1"/>
    <property type="molecule type" value="Genomic_DNA"/>
</dbReference>
<dbReference type="AlphaFoldDB" id="A0A834U1M2"/>
<dbReference type="PANTHER" id="PTHR31429">
    <property type="entry name" value="WRKY TRANSCRIPTION FACTOR 36-RELATED"/>
    <property type="match status" value="1"/>
</dbReference>
<keyword evidence="3" id="KW-1185">Reference proteome</keyword>
<dbReference type="OrthoDB" id="1743921at2759"/>
<keyword evidence="1" id="KW-0175">Coiled coil</keyword>
<gene>
    <name evidence="2" type="ORF">G2W53_012683</name>
</gene>
<comment type="caution">
    <text evidence="2">The sequence shown here is derived from an EMBL/GenBank/DDBJ whole genome shotgun (WGS) entry which is preliminary data.</text>
</comment>
<dbReference type="Proteomes" id="UP000634136">
    <property type="component" value="Unassembled WGS sequence"/>
</dbReference>
<evidence type="ECO:0000256" key="1">
    <source>
        <dbReference type="SAM" id="Coils"/>
    </source>
</evidence>
<dbReference type="GO" id="GO:0003700">
    <property type="term" value="F:DNA-binding transcription factor activity"/>
    <property type="evidence" value="ECO:0007669"/>
    <property type="project" value="InterPro"/>
</dbReference>